<protein>
    <submittedName>
        <fullName evidence="6">(Mediterranean fruit fly) hypothetical protein</fullName>
    </submittedName>
</protein>
<evidence type="ECO:0000256" key="1">
    <source>
        <dbReference type="SAM" id="Coils"/>
    </source>
</evidence>
<feature type="compositionally biased region" description="Basic and acidic residues" evidence="2">
    <location>
        <begin position="1698"/>
        <end position="1711"/>
    </location>
</feature>
<feature type="region of interest" description="Disordered" evidence="2">
    <location>
        <begin position="2655"/>
        <end position="2674"/>
    </location>
</feature>
<dbReference type="GO" id="GO:0032040">
    <property type="term" value="C:small-subunit processome"/>
    <property type="evidence" value="ECO:0007669"/>
    <property type="project" value="TreeGrafter"/>
</dbReference>
<dbReference type="Pfam" id="PF07539">
    <property type="entry name" value="UTP20_N"/>
    <property type="match status" value="1"/>
</dbReference>
<dbReference type="InterPro" id="IPR046523">
    <property type="entry name" value="UTP20_dom"/>
</dbReference>
<dbReference type="Proteomes" id="UP000606786">
    <property type="component" value="Unassembled WGS sequence"/>
</dbReference>
<comment type="caution">
    <text evidence="6">The sequence shown here is derived from an EMBL/GenBank/DDBJ whole genome shotgun (WGS) entry which is preliminary data.</text>
</comment>
<dbReference type="InterPro" id="IPR016024">
    <property type="entry name" value="ARM-type_fold"/>
</dbReference>
<keyword evidence="7" id="KW-1185">Reference proteome</keyword>
<dbReference type="InterPro" id="IPR011989">
    <property type="entry name" value="ARM-like"/>
</dbReference>
<evidence type="ECO:0000256" key="2">
    <source>
        <dbReference type="SAM" id="MobiDB-lite"/>
    </source>
</evidence>
<organism evidence="6 7">
    <name type="scientific">Ceratitis capitata</name>
    <name type="common">Mediterranean fruit fly</name>
    <name type="synonym">Tephritis capitata</name>
    <dbReference type="NCBI Taxonomy" id="7213"/>
    <lineage>
        <taxon>Eukaryota</taxon>
        <taxon>Metazoa</taxon>
        <taxon>Ecdysozoa</taxon>
        <taxon>Arthropoda</taxon>
        <taxon>Hexapoda</taxon>
        <taxon>Insecta</taxon>
        <taxon>Pterygota</taxon>
        <taxon>Neoptera</taxon>
        <taxon>Endopterygota</taxon>
        <taxon>Diptera</taxon>
        <taxon>Brachycera</taxon>
        <taxon>Muscomorpha</taxon>
        <taxon>Tephritoidea</taxon>
        <taxon>Tephritidae</taxon>
        <taxon>Ceratitis</taxon>
        <taxon>Ceratitis</taxon>
    </lineage>
</organism>
<dbReference type="PANTHER" id="PTHR17695">
    <property type="entry name" value="SMALL SUBUNIT PROCESSOME COMPONENT 20 HOMOLOG"/>
    <property type="match status" value="1"/>
</dbReference>
<dbReference type="Gene3D" id="1.25.10.10">
    <property type="entry name" value="Leucine-rich Repeat Variant"/>
    <property type="match status" value="3"/>
</dbReference>
<evidence type="ECO:0000313" key="6">
    <source>
        <dbReference type="EMBL" id="CAD7012696.1"/>
    </source>
</evidence>
<evidence type="ECO:0000259" key="5">
    <source>
        <dbReference type="Pfam" id="PF23099"/>
    </source>
</evidence>
<feature type="region of interest" description="Disordered" evidence="2">
    <location>
        <begin position="1698"/>
        <end position="1741"/>
    </location>
</feature>
<accession>A0A811VBD7</accession>
<sequence>MTEIMQKTKNSNTFRFKSFADRVNEIDIRRLALYRIGHENEDLPEEENETHFHQTLKKWIVLNLTDEFGQFSRKCLKIVTLPQLIHKKDFVVDLLLERLATATNLSLQPLLELLYVLGRDLREDFYPYFQRVLDRLICLLNTQDAEQLEWTLVCLAYLFKALKPYLKKNIGVVFHAILPLLDEQRYEEHVTNFAVECFSFIARDVRDYRKFLDFVLDTVAHEQVDSIAGCGRLLFEIVRGVKGQFHSVAGDFLQFIFESLVDEQRAKHIDKLQLLCEIVQQSVRELLNFLLPQSMPLFWNKLCNVTQSTMIAGVGASDRLIYILPLFIIAAEHRNGRHLCELDIVVPTILKMFDYCRQESTKTKATDALQLLVQLVSKVLLANNVNLTQLDTSRLMKKALSVQQRDIYAQFVLLINAHAQFELLVLPSVVANFEQNLDEAAFELLARIVLKKRPLNGNAFALKSWQPYTLHVKHQQTLGKLQQQLKEINLTADKLNTESKELLKQTLLLVLVPHIGGIEKQPLEAQLNSIMTEILNNLNAEMNLKRHLTAFSLLLETHIHLKFKCSPEFLQLAVQALLPHATSNLQALGALDQILTATLKVSNGDIQQISDLLVPLLSSHVHDVRLLAAHSLQTLHQDVKYAHPYKIFYAAECIEPNVHNYREQLLQLQQLETSGELYRAIDKQETHRDIFKQHILRFLLGMLYHNFKFIWEPVLKLIESYAQVMSVADFWCIYEEQLQHTAERINYTIAPAHDSTASVENVPCWSNDVLNELLPAVQLPRQTQQQLLNYRNLLWMRLPQFGQMAQQKNRDLVGLFLQFVDEEYRARLEKRELTWDLTQLGAEQTQEQLAEAEGVESDAEGDEDDKQNDRPRKIARRNKNRREQQGFIAKSILQTLHSKLGVFAAQTNPRSLYREPELYALYIDLLAGPNAQLQRAALDCVLRYKSKSLIPHKEHLYALIDEVKFKEELVNFKLDEAVSAEQRPELMKILLRILYGKMITKGTQRALSAQARKSLILRFLGQCTTEEILWFLEMAFGKYEKYTESTVLLENIPVLVLEDFDIHNAWSPKKLQSIVNLLELIRKEFGGLMKRDFHIYMLKLLTFVGAACNAVLQMPADRLALIHPKMCVVYKNVRNAALLSVVNFFAHIDEFEWEASQVRCLSEVYVWPTIEKLPQDAIHTPTPLLRLLLQWGEKPQHFNFLAQRREETADVQKSPIIFHFVVTLLLNEKAKPAVRRPIMALVERLLAVSSDERVIEDSTVCSGLTIVKPYIPELLKRLRMNFSTRAAKQAIDKRDLNILSLLTAHVEDAETCDSLLQLLLPILIAKSQRNASEEVVTQVITTLSNLIKQLDAPETYIRKLAPLFEQTQEVNARKLLCQLVTDIARKRHKQAAQGNDENLAALATRLQRTARLTAMLNAWDKRWVEQPDYDKRLDALKEIAQLLNIEEDGVDIDLGVLVIYNCVYFIKYDKDMGLRDNASEHLRLLLPRLALRYTVADSDKSNLEYLVGDVAINLLRRLVRDNNDNVRYEGIRLLGELARQAPATHAVLKDLAPLGDQQDSEVDFFENLTHLQTHRHGRALLKFCAHAQTLTQRPCTRTLTEFVLPLATRYLLQEKHAGKHTLIDAAIETLGVACQLLPWQQYHALLRYYLTKLRSTQEHQRQCVRIVMRILDAFHFDLRQAQTDAQALQQLRSKLSSEEAEKENEALEKVETVASAKKRTTEEDESEAEEDEDDEEDEDNELAAELAVADEEISLTHEDPVTTTATSVCVLSEALLLPPAAAKRVMLTITSILIPTLNRAITEQSSYDNKHKVNRKRFSAEREEEEILRVPIALALVKLMQKLPKELMDTSLPGVFMKVCTFLRSQLKSVRMLTRDILKKIMLALGASYLSMLMDHLQSLLTRGFQVHVLAVTVHGVLDALREQLLPADIENCLHNLLEVALNDIFGDITAEKEIEKIAAHTPEAKPSAKSYLVLHIVARNIQDTCLLDLLMPFKEHLARSHSRKITLKIQDCFAKIVSGLVENAHISRESLLIFIYGTVSESITDLLPGTQKRTLSEQEKERMRRARPDCFIIQPAPRTRSGAITKRVQSNAQANSHILIEFGLELLQIVLKRKKLVDVDYQPFLNPLLPLLHDALKSTHVRVVTFALKCFAAIWNDAYELPALQQQYLSDVVERMFEILKNISTFGAIKQDENLKLVKSSYKAIVALLRKCTDHELTPEQLQQLVLYVEQNLYEGEHQTLSFSLLKALIARRVEAESFHQIMKRIGDLTIVSQSDFVRDEARSILVSYIMEYTLKKRVDQIVKFFTVQLRYSLPSGRLSVIQFLHALIKKFPLKILSKRAEFLYISLGPRLVNDDDPSCRKAIAECIELLITRLEKVDRQRLFDMTLLFFEPGNKPSVAEMAASLCSRFLNAEKQSFAPRLKLVLPTIVARLTMNNPGAPGRFVRAPTALGFDVDEEKLKKRRKYRQIPGQSTKQVEETILTEEEVAKAAEEHQRAIDHEIIQIQYCLLKMLDYCAVELLSGNNTELSHVIDELAYESQKLLAHEHAWVRCNAAQIIAVILSNYDYARVGVQLAKTQEESGQMSENGVNPNLAKFDFIYANPAYDIKSLVLDLCAQVVPGETQQNMIDEIVKIFLFIGNMLRAVPFSIKQEKQDDEDAAVEPKENGATQHTQENGVATKINLYWLVRNIRFLINKEVTKAPHATVVRSALFTLIEGLITLLSVETLERLAPTLLGALVREMSEEDQNVDSDLRQQALRVGSRLRKRIGADLYDKLRTRTQTTLMRRRAERKKLLAQEKIHDPERAAKRKASTQERKKSAKRLKADVMRGKAADTKHKLKKRKRKAEEDIF</sequence>
<feature type="region of interest" description="Disordered" evidence="2">
    <location>
        <begin position="846"/>
        <end position="882"/>
    </location>
</feature>
<dbReference type="OrthoDB" id="360653at2759"/>
<dbReference type="EMBL" id="CAJHJT010000056">
    <property type="protein sequence ID" value="CAD7012696.1"/>
    <property type="molecule type" value="Genomic_DNA"/>
</dbReference>
<evidence type="ECO:0000313" key="7">
    <source>
        <dbReference type="Proteomes" id="UP000606786"/>
    </source>
</evidence>
<dbReference type="InterPro" id="IPR057525">
    <property type="entry name" value="UTP20_C"/>
</dbReference>
<dbReference type="Pfam" id="PF20416">
    <property type="entry name" value="UTP20"/>
    <property type="match status" value="1"/>
</dbReference>
<dbReference type="SUPFAM" id="SSF48371">
    <property type="entry name" value="ARM repeat"/>
    <property type="match status" value="2"/>
</dbReference>
<evidence type="ECO:0000259" key="4">
    <source>
        <dbReference type="Pfam" id="PF20416"/>
    </source>
</evidence>
<reference evidence="6" key="1">
    <citation type="submission" date="2020-11" db="EMBL/GenBank/DDBJ databases">
        <authorList>
            <person name="Whitehead M."/>
        </authorList>
    </citation>
    <scope>NUCLEOTIDE SEQUENCE</scope>
    <source>
        <strain evidence="6">EGII</strain>
    </source>
</reference>
<feature type="domain" description="U3 small nucleolar RNA-associated protein 20 C-terminal" evidence="5">
    <location>
        <begin position="2482"/>
        <end position="2827"/>
    </location>
</feature>
<feature type="domain" description="U3 small nucleolar RNA-associated protein 20" evidence="4">
    <location>
        <begin position="1821"/>
        <end position="2039"/>
    </location>
</feature>
<gene>
    <name evidence="6" type="ORF">CCAP1982_LOCUS20803</name>
</gene>
<evidence type="ECO:0000259" key="3">
    <source>
        <dbReference type="Pfam" id="PF07539"/>
    </source>
</evidence>
<dbReference type="PANTHER" id="PTHR17695:SF11">
    <property type="entry name" value="SMALL SUBUNIT PROCESSOME COMPONENT 20 HOMOLOG"/>
    <property type="match status" value="1"/>
</dbReference>
<feature type="region of interest" description="Disordered" evidence="2">
    <location>
        <begin position="2795"/>
        <end position="2852"/>
    </location>
</feature>
<dbReference type="InterPro" id="IPR011430">
    <property type="entry name" value="UTP20_N"/>
</dbReference>
<name>A0A811VBD7_CERCA</name>
<feature type="domain" description="U3 small nucleolar RNA-associated protein 20 N-terminal" evidence="3">
    <location>
        <begin position="892"/>
        <end position="1523"/>
    </location>
</feature>
<proteinExistence type="predicted"/>
<feature type="compositionally biased region" description="Acidic residues" evidence="2">
    <location>
        <begin position="853"/>
        <end position="866"/>
    </location>
</feature>
<dbReference type="InterPro" id="IPR052575">
    <property type="entry name" value="SSU_processome_comp_20"/>
</dbReference>
<feature type="compositionally biased region" description="Acidic residues" evidence="2">
    <location>
        <begin position="1722"/>
        <end position="1741"/>
    </location>
</feature>
<keyword evidence="1" id="KW-0175">Coiled coil</keyword>
<feature type="compositionally biased region" description="Basic and acidic residues" evidence="2">
    <location>
        <begin position="2795"/>
        <end position="2837"/>
    </location>
</feature>
<feature type="coiled-coil region" evidence="1">
    <location>
        <begin position="478"/>
        <end position="505"/>
    </location>
</feature>
<dbReference type="Pfam" id="PF23099">
    <property type="entry name" value="UTP20_C"/>
    <property type="match status" value="1"/>
</dbReference>
<dbReference type="GO" id="GO:0030686">
    <property type="term" value="C:90S preribosome"/>
    <property type="evidence" value="ECO:0007669"/>
    <property type="project" value="TreeGrafter"/>
</dbReference>